<evidence type="ECO:0000313" key="4">
    <source>
        <dbReference type="Proteomes" id="UP000190166"/>
    </source>
</evidence>
<name>A0A1T5P5M6_9BACT</name>
<organism evidence="3 4">
    <name type="scientific">Chitinophaga ginsengisegetis</name>
    <dbReference type="NCBI Taxonomy" id="393003"/>
    <lineage>
        <taxon>Bacteria</taxon>
        <taxon>Pseudomonadati</taxon>
        <taxon>Bacteroidota</taxon>
        <taxon>Chitinophagia</taxon>
        <taxon>Chitinophagales</taxon>
        <taxon>Chitinophagaceae</taxon>
        <taxon>Chitinophaga</taxon>
    </lineage>
</organism>
<accession>A0A1T5P5M6</accession>
<reference evidence="3 4" key="1">
    <citation type="submission" date="2017-02" db="EMBL/GenBank/DDBJ databases">
        <authorList>
            <person name="Peterson S.W."/>
        </authorList>
    </citation>
    <scope>NUCLEOTIDE SEQUENCE [LARGE SCALE GENOMIC DNA]</scope>
    <source>
        <strain evidence="3 4">DSM 18108</strain>
    </source>
</reference>
<evidence type="ECO:0000313" key="3">
    <source>
        <dbReference type="EMBL" id="SKD08005.1"/>
    </source>
</evidence>
<evidence type="ECO:0000256" key="1">
    <source>
        <dbReference type="SAM" id="MobiDB-lite"/>
    </source>
</evidence>
<dbReference type="EMBL" id="FUZZ01000003">
    <property type="protein sequence ID" value="SKD08005.1"/>
    <property type="molecule type" value="Genomic_DNA"/>
</dbReference>
<proteinExistence type="predicted"/>
<evidence type="ECO:0000256" key="2">
    <source>
        <dbReference type="SAM" id="Phobius"/>
    </source>
</evidence>
<dbReference type="Proteomes" id="UP000190166">
    <property type="component" value="Unassembled WGS sequence"/>
</dbReference>
<dbReference type="STRING" id="393003.SAMN05660461_3956"/>
<evidence type="ECO:0008006" key="5">
    <source>
        <dbReference type="Google" id="ProtNLM"/>
    </source>
</evidence>
<keyword evidence="4" id="KW-1185">Reference proteome</keyword>
<sequence>MDNPAAVLLWRDFCIIAVILFKITVMRNLKLVLSLFTAAIIYSGCVTTHPGGNPHGLPPGQQKKIYGTKSAKPFAPGQQKKQ</sequence>
<gene>
    <name evidence="3" type="ORF">SAMN05660461_3956</name>
</gene>
<keyword evidence="2" id="KW-1133">Transmembrane helix</keyword>
<dbReference type="AlphaFoldDB" id="A0A1T5P5M6"/>
<keyword evidence="2" id="KW-0472">Membrane</keyword>
<feature type="transmembrane region" description="Helical" evidence="2">
    <location>
        <begin position="6"/>
        <end position="25"/>
    </location>
</feature>
<feature type="region of interest" description="Disordered" evidence="1">
    <location>
        <begin position="52"/>
        <end position="82"/>
    </location>
</feature>
<keyword evidence="2" id="KW-0812">Transmembrane</keyword>
<protein>
    <recommendedName>
        <fullName evidence="5">Quinol oxidase subunit 4</fullName>
    </recommendedName>
</protein>